<comment type="caution">
    <text evidence="7">Lacks conserved residue(s) required for the propagation of feature annotation.</text>
</comment>
<gene>
    <name evidence="9" type="ORF">AAG570_010391</name>
</gene>
<feature type="disulfide bond" evidence="6 7">
    <location>
        <begin position="36"/>
        <end position="54"/>
    </location>
</feature>
<proteinExistence type="inferred from homology"/>
<reference evidence="9 10" key="1">
    <citation type="submission" date="2024-07" db="EMBL/GenBank/DDBJ databases">
        <title>Chromosome-level genome assembly of the water stick insect Ranatra chinensis (Heteroptera: Nepidae).</title>
        <authorList>
            <person name="Liu X."/>
        </authorList>
    </citation>
    <scope>NUCLEOTIDE SEQUENCE [LARGE SCALE GENOMIC DNA]</scope>
    <source>
        <strain evidence="9">Cailab_2021Rc</strain>
        <tissue evidence="9">Muscle</tissue>
    </source>
</reference>
<dbReference type="Proteomes" id="UP001558652">
    <property type="component" value="Unassembled WGS sequence"/>
</dbReference>
<keyword evidence="4" id="KW-0325">Glycoprotein</keyword>
<dbReference type="PANTHER" id="PTHR10514">
    <property type="entry name" value="ANGIOTENSIN-CONVERTING ENZYME"/>
    <property type="match status" value="1"/>
</dbReference>
<feature type="binding site" evidence="5">
    <location>
        <position position="20"/>
    </location>
    <ligand>
        <name>chloride</name>
        <dbReference type="ChEBI" id="CHEBI:17996"/>
        <label>1</label>
    </ligand>
</feature>
<evidence type="ECO:0000256" key="7">
    <source>
        <dbReference type="PROSITE-ProRule" id="PRU01355"/>
    </source>
</evidence>
<keyword evidence="8" id="KW-0812">Transmembrane</keyword>
<evidence type="ECO:0008006" key="11">
    <source>
        <dbReference type="Google" id="ProtNLM"/>
    </source>
</evidence>
<comment type="similarity">
    <text evidence="1 7">Belongs to the peptidase M2 family.</text>
</comment>
<comment type="caution">
    <text evidence="9">The sequence shown here is derived from an EMBL/GenBank/DDBJ whole genome shotgun (WGS) entry which is preliminary data.</text>
</comment>
<organism evidence="9 10">
    <name type="scientific">Ranatra chinensis</name>
    <dbReference type="NCBI Taxonomy" id="642074"/>
    <lineage>
        <taxon>Eukaryota</taxon>
        <taxon>Metazoa</taxon>
        <taxon>Ecdysozoa</taxon>
        <taxon>Arthropoda</taxon>
        <taxon>Hexapoda</taxon>
        <taxon>Insecta</taxon>
        <taxon>Pterygota</taxon>
        <taxon>Neoptera</taxon>
        <taxon>Paraneoptera</taxon>
        <taxon>Hemiptera</taxon>
        <taxon>Heteroptera</taxon>
        <taxon>Panheteroptera</taxon>
        <taxon>Nepomorpha</taxon>
        <taxon>Nepidae</taxon>
        <taxon>Ranatrinae</taxon>
        <taxon>Ranatra</taxon>
    </lineage>
</organism>
<feature type="transmembrane region" description="Helical" evidence="8">
    <location>
        <begin position="138"/>
        <end position="161"/>
    </location>
</feature>
<dbReference type="EMBL" id="JBFDAA010000005">
    <property type="protein sequence ID" value="KAL1132436.1"/>
    <property type="molecule type" value="Genomic_DNA"/>
</dbReference>
<dbReference type="PANTHER" id="PTHR10514:SF40">
    <property type="entry name" value="ANGIOTENSIN-CONVERTING ENZYME"/>
    <property type="match status" value="1"/>
</dbReference>
<evidence type="ECO:0000256" key="4">
    <source>
        <dbReference type="ARBA" id="ARBA00023180"/>
    </source>
</evidence>
<dbReference type="AlphaFoldDB" id="A0ABD0YME5"/>
<dbReference type="SUPFAM" id="SSF55486">
    <property type="entry name" value="Metalloproteases ('zincins'), catalytic domain"/>
    <property type="match status" value="1"/>
</dbReference>
<evidence type="ECO:0000256" key="8">
    <source>
        <dbReference type="SAM" id="Phobius"/>
    </source>
</evidence>
<evidence type="ECO:0000256" key="3">
    <source>
        <dbReference type="ARBA" id="ARBA00023157"/>
    </source>
</evidence>
<keyword evidence="8" id="KW-0472">Membrane</keyword>
<accession>A0ABD0YME5</accession>
<sequence length="162" mass="18753">MNHTQNNADNCFNREPICYRYFVATVLQFQIHRKICREAAKEHRLKTSVPLHKCDIYRSKAAGRALVDLMEKGSSRTWQEVLSEATGESRLDGNALREYFAPLEEWLRNENIRTQEPIDGDYCKRSIETANLQVYGGFYNTGVVAETSIFVIVFLLLQLLFQ</sequence>
<keyword evidence="3 6" id="KW-1015">Disulfide bond</keyword>
<dbReference type="PROSITE" id="PS52011">
    <property type="entry name" value="PEPTIDASE_M2"/>
    <property type="match status" value="1"/>
</dbReference>
<keyword evidence="8" id="KW-1133">Transmembrane helix</keyword>
<keyword evidence="10" id="KW-1185">Reference proteome</keyword>
<evidence type="ECO:0000313" key="9">
    <source>
        <dbReference type="EMBL" id="KAL1132436.1"/>
    </source>
</evidence>
<dbReference type="Pfam" id="PF01401">
    <property type="entry name" value="Peptidase_M2"/>
    <property type="match status" value="1"/>
</dbReference>
<name>A0ABD0YME5_9HEMI</name>
<evidence type="ECO:0000256" key="2">
    <source>
        <dbReference type="ARBA" id="ARBA00022729"/>
    </source>
</evidence>
<keyword evidence="2" id="KW-0732">Signal</keyword>
<evidence type="ECO:0000256" key="5">
    <source>
        <dbReference type="PIRSR" id="PIRSR601548-2"/>
    </source>
</evidence>
<evidence type="ECO:0000256" key="6">
    <source>
        <dbReference type="PIRSR" id="PIRSR601548-4"/>
    </source>
</evidence>
<dbReference type="InterPro" id="IPR001548">
    <property type="entry name" value="Peptidase_M2"/>
</dbReference>
<evidence type="ECO:0000256" key="1">
    <source>
        <dbReference type="ARBA" id="ARBA00008139"/>
    </source>
</evidence>
<evidence type="ECO:0000313" key="10">
    <source>
        <dbReference type="Proteomes" id="UP001558652"/>
    </source>
</evidence>
<protein>
    <recommendedName>
        <fullName evidence="11">Angiotensin-converting enzyme</fullName>
    </recommendedName>
</protein>